<comment type="caution">
    <text evidence="12">Lacks conserved residue(s) required for the propagation of feature annotation.</text>
</comment>
<evidence type="ECO:0000256" key="3">
    <source>
        <dbReference type="ARBA" id="ARBA00016943"/>
    </source>
</evidence>
<feature type="binding site" evidence="12">
    <location>
        <position position="281"/>
    </location>
    <ligand>
        <name>K(+)</name>
        <dbReference type="ChEBI" id="CHEBI:29103"/>
    </ligand>
</feature>
<keyword evidence="9 12" id="KW-0460">Magnesium</keyword>
<dbReference type="EMBL" id="DOLB01000158">
    <property type="protein sequence ID" value="HBT50236.1"/>
    <property type="molecule type" value="Genomic_DNA"/>
</dbReference>
<dbReference type="PROSITE" id="PS00584">
    <property type="entry name" value="PFKB_KINASES_2"/>
    <property type="match status" value="1"/>
</dbReference>
<sequence length="302" mass="32419">MKIAVVGSINKDYTAQVDKLPQKGETVIASNYKISLGGKGANQAVAAKRLGAEVAMIGAVGKLDGGQDIVKKLENDGIDVSGILIVDDEVTGNAMITVDEKGANTIVVYPGANNKLSPLWIEKQKEIIRNAHFAILQLEIPIETVEFAVKISKEYNVKVILNPAPAKKLPEEIYEYVDIITPNEVELTQLTGTEDIKEGASILIQKGVKEVIVTLGERGCYYTDGIREIFVEAVRVKAIDTTAAGDAFNAAIAVALGEKMDINSALIFANIAGALTTTKMGAQDALPFRQEVESFKKNLVFG</sequence>
<dbReference type="CDD" id="cd01174">
    <property type="entry name" value="ribokinase"/>
    <property type="match status" value="1"/>
</dbReference>
<dbReference type="GO" id="GO:0046872">
    <property type="term" value="F:metal ion binding"/>
    <property type="evidence" value="ECO:0007669"/>
    <property type="project" value="UniProtKB-KW"/>
</dbReference>
<evidence type="ECO:0000256" key="5">
    <source>
        <dbReference type="ARBA" id="ARBA00022723"/>
    </source>
</evidence>
<dbReference type="Pfam" id="PF00294">
    <property type="entry name" value="PfkB"/>
    <property type="match status" value="1"/>
</dbReference>
<dbReference type="InterPro" id="IPR002173">
    <property type="entry name" value="Carboh/pur_kinase_PfkB_CS"/>
</dbReference>
<organism evidence="14 15">
    <name type="scientific">Caldanaerobacter subterraneus</name>
    <dbReference type="NCBI Taxonomy" id="911092"/>
    <lineage>
        <taxon>Bacteria</taxon>
        <taxon>Bacillati</taxon>
        <taxon>Bacillota</taxon>
        <taxon>Clostridia</taxon>
        <taxon>Thermoanaerobacterales</taxon>
        <taxon>Thermoanaerobacteraceae</taxon>
        <taxon>Caldanaerobacter</taxon>
    </lineage>
</organism>
<feature type="binding site" evidence="12">
    <location>
        <position position="270"/>
    </location>
    <ligand>
        <name>ATP</name>
        <dbReference type="ChEBI" id="CHEBI:30616"/>
    </ligand>
</feature>
<comment type="subcellular location">
    <subcellularLocation>
        <location evidence="12">Cytoplasm</location>
    </subcellularLocation>
</comment>
<feature type="binding site" evidence="12">
    <location>
        <position position="246"/>
    </location>
    <ligand>
        <name>substrate</name>
    </ligand>
</feature>
<comment type="similarity">
    <text evidence="12">Belongs to the carbohydrate kinase PfkB family. Ribokinase subfamily.</text>
</comment>
<dbReference type="SUPFAM" id="SSF53613">
    <property type="entry name" value="Ribokinase-like"/>
    <property type="match status" value="1"/>
</dbReference>
<evidence type="ECO:0000256" key="2">
    <source>
        <dbReference type="ARBA" id="ARBA00012035"/>
    </source>
</evidence>
<feature type="binding site" evidence="12">
    <location>
        <position position="240"/>
    </location>
    <ligand>
        <name>K(+)</name>
        <dbReference type="ChEBI" id="CHEBI:29103"/>
    </ligand>
</feature>
<evidence type="ECO:0000256" key="11">
    <source>
        <dbReference type="ARBA" id="ARBA00023277"/>
    </source>
</evidence>
<feature type="binding site" evidence="12">
    <location>
        <begin position="10"/>
        <end position="12"/>
    </location>
    <ligand>
        <name>substrate</name>
    </ligand>
</feature>
<keyword evidence="4 12" id="KW-0808">Transferase</keyword>
<dbReference type="GO" id="GO:0005524">
    <property type="term" value="F:ATP binding"/>
    <property type="evidence" value="ECO:0007669"/>
    <property type="project" value="UniProtKB-UniRule"/>
</dbReference>
<comment type="catalytic activity">
    <reaction evidence="12">
        <text>D-ribose + ATP = D-ribose 5-phosphate + ADP + H(+)</text>
        <dbReference type="Rhea" id="RHEA:13697"/>
        <dbReference type="ChEBI" id="CHEBI:15378"/>
        <dbReference type="ChEBI" id="CHEBI:30616"/>
        <dbReference type="ChEBI" id="CHEBI:47013"/>
        <dbReference type="ChEBI" id="CHEBI:78346"/>
        <dbReference type="ChEBI" id="CHEBI:456216"/>
        <dbReference type="EC" id="2.7.1.15"/>
    </reaction>
</comment>
<keyword evidence="7 12" id="KW-0418">Kinase</keyword>
<dbReference type="AlphaFoldDB" id="A0A101E5B9"/>
<dbReference type="InterPro" id="IPR029056">
    <property type="entry name" value="Ribokinase-like"/>
</dbReference>
<comment type="caution">
    <text evidence="14">The sequence shown here is derived from an EMBL/GenBank/DDBJ whole genome shotgun (WGS) entry which is preliminary data.</text>
</comment>
<feature type="binding site" evidence="12">
    <location>
        <begin position="214"/>
        <end position="219"/>
    </location>
    <ligand>
        <name>ATP</name>
        <dbReference type="ChEBI" id="CHEBI:30616"/>
    </ligand>
</feature>
<evidence type="ECO:0000256" key="10">
    <source>
        <dbReference type="ARBA" id="ARBA00022958"/>
    </source>
</evidence>
<evidence type="ECO:0000256" key="1">
    <source>
        <dbReference type="ARBA" id="ARBA00005380"/>
    </source>
</evidence>
<dbReference type="GO" id="GO:0005829">
    <property type="term" value="C:cytosol"/>
    <property type="evidence" value="ECO:0007669"/>
    <property type="project" value="TreeGrafter"/>
</dbReference>
<dbReference type="Proteomes" id="UP000264445">
    <property type="component" value="Unassembled WGS sequence"/>
</dbReference>
<gene>
    <name evidence="12 14" type="primary">rbsK</name>
    <name evidence="14" type="ORF">DEA61_10760</name>
</gene>
<feature type="binding site" evidence="12">
    <location>
        <begin position="38"/>
        <end position="42"/>
    </location>
    <ligand>
        <name>substrate</name>
    </ligand>
</feature>
<evidence type="ECO:0000256" key="9">
    <source>
        <dbReference type="ARBA" id="ARBA00022842"/>
    </source>
</evidence>
<dbReference type="InterPro" id="IPR011611">
    <property type="entry name" value="PfkB_dom"/>
</dbReference>
<comment type="function">
    <text evidence="12">Catalyzes the phosphorylation of ribose at O-5 in a reaction requiring ATP and magnesium. The resulting D-ribose-5-phosphate can then be used either for sythesis of nucleotides, histidine, and tryptophan, or as a component of the pentose phosphate pathway.</text>
</comment>
<dbReference type="PANTHER" id="PTHR10584:SF166">
    <property type="entry name" value="RIBOKINASE"/>
    <property type="match status" value="1"/>
</dbReference>
<comment type="subunit">
    <text evidence="12">Homodimer.</text>
</comment>
<dbReference type="GO" id="GO:0004747">
    <property type="term" value="F:ribokinase activity"/>
    <property type="evidence" value="ECO:0007669"/>
    <property type="project" value="UniProtKB-UniRule"/>
</dbReference>
<feature type="binding site" evidence="12">
    <location>
        <position position="183"/>
    </location>
    <ligand>
        <name>ATP</name>
        <dbReference type="ChEBI" id="CHEBI:30616"/>
    </ligand>
</feature>
<dbReference type="HAMAP" id="MF_01987">
    <property type="entry name" value="Ribokinase"/>
    <property type="match status" value="1"/>
</dbReference>
<feature type="binding site" evidence="12">
    <location>
        <position position="276"/>
    </location>
    <ligand>
        <name>K(+)</name>
        <dbReference type="ChEBI" id="CHEBI:29103"/>
    </ligand>
</feature>
<dbReference type="InterPro" id="IPR002139">
    <property type="entry name" value="Ribo/fructo_kinase"/>
</dbReference>
<evidence type="ECO:0000313" key="14">
    <source>
        <dbReference type="EMBL" id="HBT50236.1"/>
    </source>
</evidence>
<dbReference type="RefSeq" id="WP_278429519.1">
    <property type="nucleotide sequence ID" value="NZ_DOLB01000158.1"/>
</dbReference>
<proteinExistence type="inferred from homology"/>
<evidence type="ECO:0000256" key="12">
    <source>
        <dbReference type="HAMAP-Rule" id="MF_01987"/>
    </source>
</evidence>
<comment type="similarity">
    <text evidence="1">Belongs to the carbohydrate kinase pfkB family.</text>
</comment>
<evidence type="ECO:0000259" key="13">
    <source>
        <dbReference type="Pfam" id="PF00294"/>
    </source>
</evidence>
<dbReference type="NCBIfam" id="TIGR02152">
    <property type="entry name" value="D_ribokin_bact"/>
    <property type="match status" value="1"/>
</dbReference>
<evidence type="ECO:0000256" key="7">
    <source>
        <dbReference type="ARBA" id="ARBA00022777"/>
    </source>
</evidence>
<accession>A0A101E5B9</accession>
<dbReference type="InterPro" id="IPR011877">
    <property type="entry name" value="Ribokinase"/>
</dbReference>
<keyword evidence="11 12" id="KW-0119">Carbohydrate metabolism</keyword>
<protein>
    <recommendedName>
        <fullName evidence="3 12">Ribokinase</fullName>
        <shortName evidence="12">RK</shortName>
        <ecNumber evidence="2 12">2.7.1.15</ecNumber>
    </recommendedName>
</protein>
<comment type="pathway">
    <text evidence="12">Carbohydrate metabolism; D-ribose degradation; D-ribose 5-phosphate from beta-D-ribopyranose: step 2/2.</text>
</comment>
<evidence type="ECO:0000256" key="4">
    <source>
        <dbReference type="ARBA" id="ARBA00022679"/>
    </source>
</evidence>
<keyword evidence="10 12" id="KW-0630">Potassium</keyword>
<feature type="binding site" evidence="12">
    <location>
        <position position="279"/>
    </location>
    <ligand>
        <name>K(+)</name>
        <dbReference type="ChEBI" id="CHEBI:29103"/>
    </ligand>
</feature>
<dbReference type="UniPathway" id="UPA00916">
    <property type="reaction ID" value="UER00889"/>
</dbReference>
<feature type="binding site" evidence="12">
    <location>
        <begin position="245"/>
        <end position="246"/>
    </location>
    <ligand>
        <name>ATP</name>
        <dbReference type="ChEBI" id="CHEBI:30616"/>
    </ligand>
</feature>
<dbReference type="PRINTS" id="PR00990">
    <property type="entry name" value="RIBOKINASE"/>
</dbReference>
<reference evidence="14 15" key="1">
    <citation type="journal article" date="2018" name="Nat. Biotechnol.">
        <title>A standardized bacterial taxonomy based on genome phylogeny substantially revises the tree of life.</title>
        <authorList>
            <person name="Parks D.H."/>
            <person name="Chuvochina M."/>
            <person name="Waite D.W."/>
            <person name="Rinke C."/>
            <person name="Skarshewski A."/>
            <person name="Chaumeil P.A."/>
            <person name="Hugenholtz P."/>
        </authorList>
    </citation>
    <scope>NUCLEOTIDE SEQUENCE [LARGE SCALE GENOMIC DNA]</scope>
    <source>
        <strain evidence="14">UBA12544</strain>
    </source>
</reference>
<feature type="binding site" evidence="12">
    <location>
        <position position="139"/>
    </location>
    <ligand>
        <name>substrate</name>
    </ligand>
</feature>
<dbReference type="EC" id="2.7.1.15" evidence="2 12"/>
<evidence type="ECO:0000256" key="8">
    <source>
        <dbReference type="ARBA" id="ARBA00022840"/>
    </source>
</evidence>
<feature type="binding site" evidence="12">
    <location>
        <position position="242"/>
    </location>
    <ligand>
        <name>K(+)</name>
        <dbReference type="ChEBI" id="CHEBI:29103"/>
    </ligand>
</feature>
<comment type="activity regulation">
    <text evidence="12">Activated by a monovalent cation that binds near, but not in, the active site. The most likely occupant of the site in vivo is potassium. Ion binding induces a conformational change that may alter substrate affinity.</text>
</comment>
<dbReference type="GO" id="GO:0019303">
    <property type="term" value="P:D-ribose catabolic process"/>
    <property type="evidence" value="ECO:0007669"/>
    <property type="project" value="UniProtKB-UniRule"/>
</dbReference>
<keyword evidence="8 12" id="KW-0067">ATP-binding</keyword>
<evidence type="ECO:0000313" key="15">
    <source>
        <dbReference type="Proteomes" id="UP000264445"/>
    </source>
</evidence>
<evidence type="ECO:0000256" key="6">
    <source>
        <dbReference type="ARBA" id="ARBA00022741"/>
    </source>
</evidence>
<name>A0A101E5B9_9THEO</name>
<comment type="cofactor">
    <cofactor evidence="12">
        <name>Mg(2+)</name>
        <dbReference type="ChEBI" id="CHEBI:18420"/>
    </cofactor>
    <text evidence="12">Requires a divalent cation, most likely magnesium in vivo, as an electrophilic catalyst to aid phosphoryl group transfer. It is the chelate of the metal and the nucleotide that is the actual substrate.</text>
</comment>
<keyword evidence="6 12" id="KW-0547">Nucleotide-binding</keyword>
<keyword evidence="12" id="KW-0963">Cytoplasm</keyword>
<feature type="domain" description="Carbohydrate kinase PfkB" evidence="13">
    <location>
        <begin position="2"/>
        <end position="287"/>
    </location>
</feature>
<dbReference type="PANTHER" id="PTHR10584">
    <property type="entry name" value="SUGAR KINASE"/>
    <property type="match status" value="1"/>
</dbReference>
<feature type="active site" description="Proton acceptor" evidence="12">
    <location>
        <position position="246"/>
    </location>
</feature>
<keyword evidence="5 12" id="KW-0479">Metal-binding</keyword>
<dbReference type="Gene3D" id="3.40.1190.20">
    <property type="match status" value="1"/>
</dbReference>